<evidence type="ECO:0000313" key="1">
    <source>
        <dbReference type="EMBL" id="MBO0930779.1"/>
    </source>
</evidence>
<protein>
    <recommendedName>
        <fullName evidence="3">Tetratricopeptide repeat protein</fullName>
    </recommendedName>
</protein>
<reference evidence="1 2" key="1">
    <citation type="submission" date="2021-03" db="EMBL/GenBank/DDBJ databases">
        <title>Fibrella sp. HMF5036 genome sequencing and assembly.</title>
        <authorList>
            <person name="Kang H."/>
            <person name="Kim H."/>
            <person name="Bae S."/>
            <person name="Joh K."/>
        </authorList>
    </citation>
    <scope>NUCLEOTIDE SEQUENCE [LARGE SCALE GENOMIC DNA]</scope>
    <source>
        <strain evidence="1 2">HMF5036</strain>
    </source>
</reference>
<sequence>MWSLLLLPVLAVGQAQTPVMVSASRAAKAATNPKAVTPKEVAPTADVVEKAPERVIDSKILPLFGERSKSPSQIEEEIRFLNDCDQNFTNRTEASQFFAARGWEYVAEAQLDTAAYRFNLANLLDDKNADAFWGLGVVSYQRNQLGTAIKMLKRGASLADTNAVLLTDLATVELEQYQAKQDTASMVDAREHLAKAIFLRPDHATAYMKLSLANYLEANYGDAWLYVHKAYTTNISSVDLDYIHELLLKQPDPVGLFK</sequence>
<organism evidence="1 2">
    <name type="scientific">Fibrella aquatilis</name>
    <dbReference type="NCBI Taxonomy" id="2817059"/>
    <lineage>
        <taxon>Bacteria</taxon>
        <taxon>Pseudomonadati</taxon>
        <taxon>Bacteroidota</taxon>
        <taxon>Cytophagia</taxon>
        <taxon>Cytophagales</taxon>
        <taxon>Spirosomataceae</taxon>
        <taxon>Fibrella</taxon>
    </lineage>
</organism>
<evidence type="ECO:0000313" key="2">
    <source>
        <dbReference type="Proteomes" id="UP000664795"/>
    </source>
</evidence>
<proteinExistence type="predicted"/>
<dbReference type="AlphaFoldDB" id="A0A939G529"/>
<evidence type="ECO:0008006" key="3">
    <source>
        <dbReference type="Google" id="ProtNLM"/>
    </source>
</evidence>
<dbReference type="Gene3D" id="1.25.40.10">
    <property type="entry name" value="Tetratricopeptide repeat domain"/>
    <property type="match status" value="1"/>
</dbReference>
<accession>A0A939G529</accession>
<gene>
    <name evidence="1" type="ORF">J2I48_07250</name>
</gene>
<name>A0A939G529_9BACT</name>
<dbReference type="Proteomes" id="UP000664795">
    <property type="component" value="Unassembled WGS sequence"/>
</dbReference>
<comment type="caution">
    <text evidence="1">The sequence shown here is derived from an EMBL/GenBank/DDBJ whole genome shotgun (WGS) entry which is preliminary data.</text>
</comment>
<dbReference type="SUPFAM" id="SSF48452">
    <property type="entry name" value="TPR-like"/>
    <property type="match status" value="1"/>
</dbReference>
<dbReference type="InterPro" id="IPR011990">
    <property type="entry name" value="TPR-like_helical_dom_sf"/>
</dbReference>
<dbReference type="EMBL" id="JAFMYU010000004">
    <property type="protein sequence ID" value="MBO0930779.1"/>
    <property type="molecule type" value="Genomic_DNA"/>
</dbReference>
<keyword evidence="2" id="KW-1185">Reference proteome</keyword>